<feature type="domain" description="Carbohydrate kinase FGGY C-terminal" evidence="8">
    <location>
        <begin position="248"/>
        <end position="438"/>
    </location>
</feature>
<dbReference type="InterPro" id="IPR018484">
    <property type="entry name" value="FGGY_N"/>
</dbReference>
<organism evidence="9 10">
    <name type="scientific">Granulicatella balaenopterae</name>
    <dbReference type="NCBI Taxonomy" id="137733"/>
    <lineage>
        <taxon>Bacteria</taxon>
        <taxon>Bacillati</taxon>
        <taxon>Bacillota</taxon>
        <taxon>Bacilli</taxon>
        <taxon>Lactobacillales</taxon>
        <taxon>Carnobacteriaceae</taxon>
        <taxon>Granulicatella</taxon>
    </lineage>
</organism>
<dbReference type="AlphaFoldDB" id="A0A1H9J013"/>
<evidence type="ECO:0000313" key="10">
    <source>
        <dbReference type="Proteomes" id="UP000198556"/>
    </source>
</evidence>
<dbReference type="GO" id="GO:0008993">
    <property type="term" value="F:rhamnulokinase activity"/>
    <property type="evidence" value="ECO:0007669"/>
    <property type="project" value="InterPro"/>
</dbReference>
<keyword evidence="3" id="KW-0547">Nucleotide-binding</keyword>
<keyword evidence="5" id="KW-0067">ATP-binding</keyword>
<evidence type="ECO:0000256" key="5">
    <source>
        <dbReference type="ARBA" id="ARBA00022840"/>
    </source>
</evidence>
<dbReference type="Pfam" id="PF00370">
    <property type="entry name" value="FGGY_N"/>
    <property type="match status" value="1"/>
</dbReference>
<keyword evidence="2" id="KW-0808">Transferase</keyword>
<dbReference type="InterPro" id="IPR018485">
    <property type="entry name" value="FGGY_C"/>
</dbReference>
<evidence type="ECO:0000259" key="8">
    <source>
        <dbReference type="Pfam" id="PF02782"/>
    </source>
</evidence>
<evidence type="ECO:0000256" key="2">
    <source>
        <dbReference type="ARBA" id="ARBA00022679"/>
    </source>
</evidence>
<dbReference type="GO" id="GO:0005524">
    <property type="term" value="F:ATP binding"/>
    <property type="evidence" value="ECO:0007669"/>
    <property type="project" value="UniProtKB-KW"/>
</dbReference>
<dbReference type="GO" id="GO:0019301">
    <property type="term" value="P:rhamnose catabolic process"/>
    <property type="evidence" value="ECO:0007669"/>
    <property type="project" value="InterPro"/>
</dbReference>
<evidence type="ECO:0000313" key="9">
    <source>
        <dbReference type="EMBL" id="SEQ80391.1"/>
    </source>
</evidence>
<evidence type="ECO:0000256" key="3">
    <source>
        <dbReference type="ARBA" id="ARBA00022741"/>
    </source>
</evidence>
<dbReference type="Proteomes" id="UP000198556">
    <property type="component" value="Unassembled WGS sequence"/>
</dbReference>
<dbReference type="EMBL" id="FOGF01000007">
    <property type="protein sequence ID" value="SEQ80391.1"/>
    <property type="molecule type" value="Genomic_DNA"/>
</dbReference>
<keyword evidence="6" id="KW-0684">Rhamnose metabolism</keyword>
<evidence type="ECO:0000256" key="4">
    <source>
        <dbReference type="ARBA" id="ARBA00022777"/>
    </source>
</evidence>
<feature type="domain" description="Carbohydrate kinase FGGY N-terminal" evidence="7">
    <location>
        <begin position="4"/>
        <end position="238"/>
    </location>
</feature>
<evidence type="ECO:0000256" key="6">
    <source>
        <dbReference type="ARBA" id="ARBA00023308"/>
    </source>
</evidence>
<dbReference type="PANTHER" id="PTHR43095:SF2">
    <property type="entry name" value="GLUCONOKINASE"/>
    <property type="match status" value="1"/>
</dbReference>
<accession>A0A1H9J013</accession>
<dbReference type="RefSeq" id="WP_089746166.1">
    <property type="nucleotide sequence ID" value="NZ_FOGF01000007.1"/>
</dbReference>
<proteinExistence type="inferred from homology"/>
<dbReference type="Pfam" id="PF02782">
    <property type="entry name" value="FGGY_C"/>
    <property type="match status" value="1"/>
</dbReference>
<reference evidence="9 10" key="1">
    <citation type="submission" date="2016-10" db="EMBL/GenBank/DDBJ databases">
        <authorList>
            <person name="de Groot N.N."/>
        </authorList>
    </citation>
    <scope>NUCLEOTIDE SEQUENCE [LARGE SCALE GENOMIC DNA]</scope>
    <source>
        <strain evidence="9 10">DSM 15827</strain>
    </source>
</reference>
<gene>
    <name evidence="9" type="ORF">SAMN05421767_10744</name>
</gene>
<dbReference type="STRING" id="137733.SAMN05421767_10744"/>
<evidence type="ECO:0000256" key="1">
    <source>
        <dbReference type="ARBA" id="ARBA00009156"/>
    </source>
</evidence>
<sequence length="464" mass="52744">MEGVLAIDLGATSGRAVISPININKLYFEEINRFINVPIKKCGVMCWDFDYLFKKILESIEIASKKMKIISVGIDTWGVDFGMLNFQGELLSSPVHYRDSRTKGILAKIAKYVSLDHLYFKTGTQLMEINTLFQLMSVQKQMPSIYFNTDKILMMPDLFNYYLTGETVIEESIASTTQMLMPEKKSWNKELLQQFSLNENFLPRIVKSGHVLGHIKAEYGFNEIKVINICEHDTASAVAAIPFDDEVFISCGTWSLIGIKTEQPIITKESLAYNFTNELGFNSANLFLKNSTGLWIVEELRRDFEVHGESYSFDDITTMVKACEKDVCIVDTDNEQFSKPGDIIQKIKKYAKNTRQNVPESAAEFFKTAYYSLAIKYRNTIQDLEKIKNKQYQKIYLIGGGSKSTYFTQLIADITGKEVITGLYEATVIGNIIIQLIANKKLASLEQAHDLILKSVEFHSYTPK</sequence>
<protein>
    <submittedName>
        <fullName evidence="9">Rhamnulokinase/L-fuculokinase</fullName>
    </submittedName>
</protein>
<comment type="similarity">
    <text evidence="1">Belongs to the FGGY kinase family.</text>
</comment>
<evidence type="ECO:0000259" key="7">
    <source>
        <dbReference type="Pfam" id="PF00370"/>
    </source>
</evidence>
<dbReference type="PANTHER" id="PTHR43095">
    <property type="entry name" value="SUGAR KINASE"/>
    <property type="match status" value="1"/>
</dbReference>
<name>A0A1H9J013_9LACT</name>
<dbReference type="InterPro" id="IPR050406">
    <property type="entry name" value="FGGY_Carb_Kinase"/>
</dbReference>
<dbReference type="Gene3D" id="3.30.420.40">
    <property type="match status" value="2"/>
</dbReference>
<dbReference type="SUPFAM" id="SSF53067">
    <property type="entry name" value="Actin-like ATPase domain"/>
    <property type="match status" value="2"/>
</dbReference>
<keyword evidence="4 9" id="KW-0418">Kinase</keyword>
<keyword evidence="10" id="KW-1185">Reference proteome</keyword>
<dbReference type="InterPro" id="IPR043129">
    <property type="entry name" value="ATPase_NBD"/>
</dbReference>
<dbReference type="CDD" id="cd07771">
    <property type="entry name" value="ASKHA_NBD_FGGY_RhaB-like"/>
    <property type="match status" value="1"/>
</dbReference>
<dbReference type="OrthoDB" id="9805576at2"/>
<dbReference type="InterPro" id="IPR013449">
    <property type="entry name" value="Rhamnulokinase"/>
</dbReference>